<organism evidence="10">
    <name type="scientific">Perkinsus marinus (strain ATCC 50983 / TXsc)</name>
    <dbReference type="NCBI Taxonomy" id="423536"/>
    <lineage>
        <taxon>Eukaryota</taxon>
        <taxon>Sar</taxon>
        <taxon>Alveolata</taxon>
        <taxon>Perkinsozoa</taxon>
        <taxon>Perkinsea</taxon>
        <taxon>Perkinsida</taxon>
        <taxon>Perkinsidae</taxon>
        <taxon>Perkinsus</taxon>
    </lineage>
</organism>
<proteinExistence type="inferred from homology"/>
<dbReference type="InterPro" id="IPR050545">
    <property type="entry name" value="Mycobact_MmpL"/>
</dbReference>
<dbReference type="GeneID" id="9039745"/>
<keyword evidence="10" id="KW-1185">Reference proteome</keyword>
<dbReference type="PANTHER" id="PTHR33406">
    <property type="entry name" value="MEMBRANE PROTEIN MJ1562-RELATED"/>
    <property type="match status" value="1"/>
</dbReference>
<dbReference type="RefSeq" id="XP_002787688.1">
    <property type="nucleotide sequence ID" value="XM_002787642.1"/>
</dbReference>
<evidence type="ECO:0000256" key="1">
    <source>
        <dbReference type="ARBA" id="ARBA00004651"/>
    </source>
</evidence>
<feature type="transmembrane region" description="Helical" evidence="7">
    <location>
        <begin position="260"/>
        <end position="281"/>
    </location>
</feature>
<evidence type="ECO:0000256" key="6">
    <source>
        <dbReference type="ARBA" id="ARBA00023136"/>
    </source>
</evidence>
<evidence type="ECO:0000313" key="9">
    <source>
        <dbReference type="EMBL" id="EER19484.1"/>
    </source>
</evidence>
<feature type="transmembrane region" description="Helical" evidence="7">
    <location>
        <begin position="650"/>
        <end position="672"/>
    </location>
</feature>
<evidence type="ECO:0000256" key="7">
    <source>
        <dbReference type="SAM" id="Phobius"/>
    </source>
</evidence>
<evidence type="ECO:0000256" key="5">
    <source>
        <dbReference type="ARBA" id="ARBA00022989"/>
    </source>
</evidence>
<protein>
    <recommendedName>
        <fullName evidence="8">Membrane transport protein MMPL domain-containing protein</fullName>
    </recommendedName>
</protein>
<dbReference type="EMBL" id="GG671079">
    <property type="protein sequence ID" value="EER19484.1"/>
    <property type="molecule type" value="Genomic_DNA"/>
</dbReference>
<dbReference type="AlphaFoldDB" id="C5K7E9"/>
<comment type="subcellular location">
    <subcellularLocation>
        <location evidence="1">Cell membrane</location>
        <topology evidence="1">Multi-pass membrane protein</topology>
    </subcellularLocation>
</comment>
<feature type="transmembrane region" description="Helical" evidence="7">
    <location>
        <begin position="773"/>
        <end position="797"/>
    </location>
</feature>
<keyword evidence="6 7" id="KW-0472">Membrane</keyword>
<dbReference type="OMA" id="TWYMPRW"/>
<evidence type="ECO:0000256" key="3">
    <source>
        <dbReference type="ARBA" id="ARBA00022475"/>
    </source>
</evidence>
<accession>C5K7E9</accession>
<keyword evidence="4 7" id="KW-0812">Transmembrane</keyword>
<dbReference type="OrthoDB" id="441733at2759"/>
<gene>
    <name evidence="9" type="ORF">Pmar_PMAR012465</name>
</gene>
<keyword evidence="3" id="KW-1003">Cell membrane</keyword>
<dbReference type="PANTHER" id="PTHR33406:SF6">
    <property type="entry name" value="MEMBRANE PROTEIN YDGH-RELATED"/>
    <property type="match status" value="1"/>
</dbReference>
<evidence type="ECO:0000313" key="10">
    <source>
        <dbReference type="Proteomes" id="UP000007800"/>
    </source>
</evidence>
<name>C5K7E9_PERM5</name>
<dbReference type="Pfam" id="PF03176">
    <property type="entry name" value="MMPL"/>
    <property type="match status" value="2"/>
</dbReference>
<evidence type="ECO:0000259" key="8">
    <source>
        <dbReference type="Pfam" id="PF03176"/>
    </source>
</evidence>
<feature type="transmembrane region" description="Helical" evidence="7">
    <location>
        <begin position="28"/>
        <end position="49"/>
    </location>
</feature>
<feature type="transmembrane region" description="Helical" evidence="7">
    <location>
        <begin position="415"/>
        <end position="434"/>
    </location>
</feature>
<feature type="transmembrane region" description="Helical" evidence="7">
    <location>
        <begin position="307"/>
        <end position="329"/>
    </location>
</feature>
<dbReference type="Proteomes" id="UP000007800">
    <property type="component" value="Unassembled WGS sequence"/>
</dbReference>
<keyword evidence="5 7" id="KW-1133">Transmembrane helix</keyword>
<sequence length="843" mass="91707">MKSSCINPIKQHAVFVGKYLQLLHLSRYVLIPMWLVLFGLGVVGVTHMFDHMTSALDSPAGSPSYAATQRTSALFPQQQFGSPEVLLVSLDGGRPGDLFTNGLLHNVTETVRHAFPANTKVQIDDYLQAQQSGEPTILYLSADNRTTIFTVAFDIGLVSVAPLEEAVADAVRGSYGHLGLFVGWAGIGALGDESAKVTELELGITHAVVLPLAFLLLAYSLRSWRLLLLPLICLLLSIAICGACLYLLSLLMPVNTGAPIMMFFLLMALCVDYSLILLTRFREEVTGVHQRSPYDACKEMLEHSGHVVFSSGSILFVCFVWLMIIPIALFRSIGLALLISALCAVSVNLSVTPTLIVTFPKFFGHFGGKSCCRCWSWCRCRRRDDRSEGQSPRGRRRRSGPGFWYKWGKLMTSRWAAVASIILLVTLIAVFGWACSSLTITSNISTASPRDSRVGKTSERISMAFTPGMSGPFNMVFEAPGGDILTEKFWTAGLNLCRTIDQKLMKQHPKGSLLGSMYLKEPGMPATEIDFNLAKLLVSPSCTDPRCKQYQEGLKKSMSPGRNALKVTLIVDDAPTSLQASSFTESLRDVIHTVVKESDGELIVWLTGISVSSHDSMSAVVESLPAFAAATIAVCLVLVGIVYRSLLIAVRGVITIAVTLVFSFGFAAGVYLNGWLEFLHWPAVASESSTDGLSWIALPLAFSVVLGLSLDYDVFLLGRIVEEHDRGASDKTSVIIGVWKAGKVVALAGCIMTITFCGLLFSSTPMVNQTGFILVTAIILDAFFMQGVVTPSLVSFFGKANWWPRGCPPIHTPEDDSLACREDIDSAQIQSDPQNLETPNVKL</sequence>
<dbReference type="GO" id="GO:0005886">
    <property type="term" value="C:plasma membrane"/>
    <property type="evidence" value="ECO:0007669"/>
    <property type="project" value="UniProtKB-SubCell"/>
</dbReference>
<feature type="transmembrane region" description="Helical" evidence="7">
    <location>
        <begin position="692"/>
        <end position="710"/>
    </location>
</feature>
<reference evidence="9 10" key="1">
    <citation type="submission" date="2008-07" db="EMBL/GenBank/DDBJ databases">
        <authorList>
            <person name="El-Sayed N."/>
            <person name="Caler E."/>
            <person name="Inman J."/>
            <person name="Amedeo P."/>
            <person name="Hass B."/>
            <person name="Wortman J."/>
        </authorList>
    </citation>
    <scope>NUCLEOTIDE SEQUENCE [LARGE SCALE GENOMIC DNA]</scope>
    <source>
        <strain evidence="10">ATCC 50983 / TXsc</strain>
    </source>
</reference>
<feature type="transmembrane region" description="Helical" evidence="7">
    <location>
        <begin position="744"/>
        <end position="761"/>
    </location>
</feature>
<feature type="transmembrane region" description="Helical" evidence="7">
    <location>
        <begin position="226"/>
        <end position="248"/>
    </location>
</feature>
<feature type="domain" description="Membrane transport protein MMPL" evidence="8">
    <location>
        <begin position="448"/>
        <end position="805"/>
    </location>
</feature>
<feature type="transmembrane region" description="Helical" evidence="7">
    <location>
        <begin position="202"/>
        <end position="219"/>
    </location>
</feature>
<dbReference type="InParanoid" id="C5K7E9"/>
<dbReference type="SUPFAM" id="SSF82866">
    <property type="entry name" value="Multidrug efflux transporter AcrB transmembrane domain"/>
    <property type="match status" value="2"/>
</dbReference>
<feature type="domain" description="Membrane transport protein MMPL" evidence="8">
    <location>
        <begin position="58"/>
        <end position="362"/>
    </location>
</feature>
<evidence type="ECO:0000256" key="2">
    <source>
        <dbReference type="ARBA" id="ARBA00010157"/>
    </source>
</evidence>
<feature type="transmembrane region" description="Helical" evidence="7">
    <location>
        <begin position="335"/>
        <end position="359"/>
    </location>
</feature>
<dbReference type="InterPro" id="IPR004869">
    <property type="entry name" value="MMPL_dom"/>
</dbReference>
<dbReference type="Gene3D" id="1.20.1640.10">
    <property type="entry name" value="Multidrug efflux transporter AcrB transmembrane domain"/>
    <property type="match status" value="2"/>
</dbReference>
<feature type="transmembrane region" description="Helical" evidence="7">
    <location>
        <begin position="624"/>
        <end position="643"/>
    </location>
</feature>
<comment type="similarity">
    <text evidence="2">Belongs to the resistance-nodulation-cell division (RND) (TC 2.A.6) family. MmpL subfamily.</text>
</comment>
<evidence type="ECO:0000256" key="4">
    <source>
        <dbReference type="ARBA" id="ARBA00022692"/>
    </source>
</evidence>